<dbReference type="EMBL" id="JALJOQ010000227">
    <property type="protein sequence ID" value="KAK9788437.1"/>
    <property type="molecule type" value="Genomic_DNA"/>
</dbReference>
<proteinExistence type="predicted"/>
<sequence length="314" mass="34049">MFAKMSTWATHRPASEDCKPRSSAIPTCSASEPSVRNLAGLPAVSLAETESFRRASLLPGIAVQLVSSDKTNRARIAHCAQKASSSLLGSLKDAHAQQDLHALHHDYTETLEQVAAYEDAHAGLLQDNASNVSEIQQLKQDQQLQAAQIRNVQGQLCIVQQDKARLEQENARSAATIAFRDTQNKQLEAARRQLSAMLTLQKAEFSAVDTLGEGGCGLVVRANHADRTIPHEFAIKCAQEDDSDASITTRGRDSLQNEVMVLQSLGRSEYIASMRAVLYLRVDMPVLGRPLGIAFDVCEGGDLFGVLAAHHNAV</sequence>
<dbReference type="GO" id="GO:0004672">
    <property type="term" value="F:protein kinase activity"/>
    <property type="evidence" value="ECO:0007669"/>
    <property type="project" value="InterPro"/>
</dbReference>
<evidence type="ECO:0000313" key="4">
    <source>
        <dbReference type="Proteomes" id="UP001465755"/>
    </source>
</evidence>
<feature type="region of interest" description="Disordered" evidence="1">
    <location>
        <begin position="1"/>
        <end position="21"/>
    </location>
</feature>
<dbReference type="SUPFAM" id="SSF56112">
    <property type="entry name" value="Protein kinase-like (PK-like)"/>
    <property type="match status" value="1"/>
</dbReference>
<evidence type="ECO:0000259" key="2">
    <source>
        <dbReference type="PROSITE" id="PS50011"/>
    </source>
</evidence>
<dbReference type="PROSITE" id="PS50011">
    <property type="entry name" value="PROTEIN_KINASE_DOM"/>
    <property type="match status" value="1"/>
</dbReference>
<dbReference type="InterPro" id="IPR011009">
    <property type="entry name" value="Kinase-like_dom_sf"/>
</dbReference>
<name>A0AAW1NL45_9CHLO</name>
<dbReference type="AlphaFoldDB" id="A0AAW1NL45"/>
<gene>
    <name evidence="3" type="ORF">WJX73_005570</name>
</gene>
<accession>A0AAW1NL45</accession>
<reference evidence="3 4" key="1">
    <citation type="journal article" date="2024" name="Nat. Commun.">
        <title>Phylogenomics reveals the evolutionary origins of lichenization in chlorophyte algae.</title>
        <authorList>
            <person name="Puginier C."/>
            <person name="Libourel C."/>
            <person name="Otte J."/>
            <person name="Skaloud P."/>
            <person name="Haon M."/>
            <person name="Grisel S."/>
            <person name="Petersen M."/>
            <person name="Berrin J.G."/>
            <person name="Delaux P.M."/>
            <person name="Dal Grande F."/>
            <person name="Keller J."/>
        </authorList>
    </citation>
    <scope>NUCLEOTIDE SEQUENCE [LARGE SCALE GENOMIC DNA]</scope>
    <source>
        <strain evidence="3 4">SAG 2036</strain>
    </source>
</reference>
<dbReference type="InterPro" id="IPR000719">
    <property type="entry name" value="Prot_kinase_dom"/>
</dbReference>
<evidence type="ECO:0000256" key="1">
    <source>
        <dbReference type="SAM" id="MobiDB-lite"/>
    </source>
</evidence>
<comment type="caution">
    <text evidence="3">The sequence shown here is derived from an EMBL/GenBank/DDBJ whole genome shotgun (WGS) entry which is preliminary data.</text>
</comment>
<dbReference type="GO" id="GO:0005524">
    <property type="term" value="F:ATP binding"/>
    <property type="evidence" value="ECO:0007669"/>
    <property type="project" value="InterPro"/>
</dbReference>
<protein>
    <recommendedName>
        <fullName evidence="2">Protein kinase domain-containing protein</fullName>
    </recommendedName>
</protein>
<keyword evidence="4" id="KW-1185">Reference proteome</keyword>
<feature type="domain" description="Protein kinase" evidence="2">
    <location>
        <begin position="205"/>
        <end position="314"/>
    </location>
</feature>
<evidence type="ECO:0000313" key="3">
    <source>
        <dbReference type="EMBL" id="KAK9788437.1"/>
    </source>
</evidence>
<dbReference type="Gene3D" id="1.10.510.10">
    <property type="entry name" value="Transferase(Phosphotransferase) domain 1"/>
    <property type="match status" value="1"/>
</dbReference>
<dbReference type="Proteomes" id="UP001465755">
    <property type="component" value="Unassembled WGS sequence"/>
</dbReference>
<organism evidence="3 4">
    <name type="scientific">Symbiochloris irregularis</name>
    <dbReference type="NCBI Taxonomy" id="706552"/>
    <lineage>
        <taxon>Eukaryota</taxon>
        <taxon>Viridiplantae</taxon>
        <taxon>Chlorophyta</taxon>
        <taxon>core chlorophytes</taxon>
        <taxon>Trebouxiophyceae</taxon>
        <taxon>Trebouxiales</taxon>
        <taxon>Trebouxiaceae</taxon>
        <taxon>Symbiochloris</taxon>
    </lineage>
</organism>